<gene>
    <name evidence="2" type="ORF">V8G54_012151</name>
</gene>
<dbReference type="AlphaFoldDB" id="A0AAQ3NRQ1"/>
<dbReference type="GO" id="GO:0090615">
    <property type="term" value="P:mitochondrial mRNA processing"/>
    <property type="evidence" value="ECO:0007669"/>
    <property type="project" value="TreeGrafter"/>
</dbReference>
<evidence type="ECO:0000313" key="3">
    <source>
        <dbReference type="Proteomes" id="UP001374535"/>
    </source>
</evidence>
<evidence type="ECO:0000313" key="2">
    <source>
        <dbReference type="EMBL" id="WVZ14585.1"/>
    </source>
</evidence>
<protein>
    <submittedName>
        <fullName evidence="2">Uncharacterized protein</fullName>
    </submittedName>
</protein>
<dbReference type="PANTHER" id="PTHR33642:SF4">
    <property type="entry name" value="COX1_OXI3 INTRON 1 PROTEIN-RELATED"/>
    <property type="match status" value="1"/>
</dbReference>
<sequence>MVSVRDIKPDSERLALFGTQKTSWASAGEERRGIFQLPTISVFLNSAVIPPSEEDPFDRKPAVNFFLVFWLLMAYLDLCKDSMKGAITPIPKAATDCAVPITPETLTENGDFQSQSPLTLSVLRKQLNRACIRCDSDRGGFVDNGDENDNGNGSIDSPRTPEDGVFDPFAAGPDNMARAPSSNKYLDDYRNSVARRLNFQPSFDVSQADSDTLSDEDMVESVYCEVEKHGSTKREVIKHFSKDSKVYDMNGNYEVHFPTEREVKMMGDRNLSDPKPVDGALSLAVVRLASDEPPSQCIAHFCDKTTTILYRVYLLHNRLNVSSSEKEKWVQGMGVIHESLNRKCLPLCTDHVNDLYMGRITLQDIDFPYCVDVD</sequence>
<feature type="region of interest" description="Disordered" evidence="1">
    <location>
        <begin position="142"/>
        <end position="162"/>
    </location>
</feature>
<dbReference type="EMBL" id="CP144697">
    <property type="protein sequence ID" value="WVZ14585.1"/>
    <property type="molecule type" value="Genomic_DNA"/>
</dbReference>
<reference evidence="2 3" key="1">
    <citation type="journal article" date="2023" name="Life. Sci Alliance">
        <title>Evolutionary insights into 3D genome organization and epigenetic landscape of Vigna mungo.</title>
        <authorList>
            <person name="Junaid A."/>
            <person name="Singh B."/>
            <person name="Bhatia S."/>
        </authorList>
    </citation>
    <scope>NUCLEOTIDE SEQUENCE [LARGE SCALE GENOMIC DNA]</scope>
    <source>
        <strain evidence="2">Urdbean</strain>
    </source>
</reference>
<accession>A0AAQ3NRQ1</accession>
<dbReference type="GO" id="GO:0005739">
    <property type="term" value="C:mitochondrion"/>
    <property type="evidence" value="ECO:0007669"/>
    <property type="project" value="TreeGrafter"/>
</dbReference>
<dbReference type="PANTHER" id="PTHR33642">
    <property type="entry name" value="COX1/OXI3 INTRON 1 PROTEIN-RELATED"/>
    <property type="match status" value="1"/>
</dbReference>
<dbReference type="GO" id="GO:0006315">
    <property type="term" value="P:homing of group II introns"/>
    <property type="evidence" value="ECO:0007669"/>
    <property type="project" value="TreeGrafter"/>
</dbReference>
<organism evidence="2 3">
    <name type="scientific">Vigna mungo</name>
    <name type="common">Black gram</name>
    <name type="synonym">Phaseolus mungo</name>
    <dbReference type="NCBI Taxonomy" id="3915"/>
    <lineage>
        <taxon>Eukaryota</taxon>
        <taxon>Viridiplantae</taxon>
        <taxon>Streptophyta</taxon>
        <taxon>Embryophyta</taxon>
        <taxon>Tracheophyta</taxon>
        <taxon>Spermatophyta</taxon>
        <taxon>Magnoliopsida</taxon>
        <taxon>eudicotyledons</taxon>
        <taxon>Gunneridae</taxon>
        <taxon>Pentapetalae</taxon>
        <taxon>rosids</taxon>
        <taxon>fabids</taxon>
        <taxon>Fabales</taxon>
        <taxon>Fabaceae</taxon>
        <taxon>Papilionoideae</taxon>
        <taxon>50 kb inversion clade</taxon>
        <taxon>NPAAA clade</taxon>
        <taxon>indigoferoid/millettioid clade</taxon>
        <taxon>Phaseoleae</taxon>
        <taxon>Vigna</taxon>
    </lineage>
</organism>
<proteinExistence type="predicted"/>
<keyword evidence="3" id="KW-1185">Reference proteome</keyword>
<evidence type="ECO:0000256" key="1">
    <source>
        <dbReference type="SAM" id="MobiDB-lite"/>
    </source>
</evidence>
<name>A0AAQ3NRQ1_VIGMU</name>
<dbReference type="GO" id="GO:0003964">
    <property type="term" value="F:RNA-directed DNA polymerase activity"/>
    <property type="evidence" value="ECO:0007669"/>
    <property type="project" value="TreeGrafter"/>
</dbReference>
<dbReference type="Proteomes" id="UP001374535">
    <property type="component" value="Chromosome 4"/>
</dbReference>